<dbReference type="AlphaFoldDB" id="A0A5L4L2W6"/>
<dbReference type="PANTHER" id="PTHR13504">
    <property type="entry name" value="FIDO DOMAIN-CONTAINING PROTEIN DDB_G0283145"/>
    <property type="match status" value="1"/>
</dbReference>
<keyword evidence="2" id="KW-0067">ATP-binding</keyword>
<feature type="binding site" evidence="2">
    <location>
        <begin position="162"/>
        <end position="169"/>
    </location>
    <ligand>
        <name>ATP</name>
        <dbReference type="ChEBI" id="CHEBI:30616"/>
    </ligand>
</feature>
<sequence length="233" mass="27633">MLEILNNKNYMLDLCVRMAHHSTAIEGNTLSQDETASIILDGYISRPIKERELYEVRNYKNILPMLIEKLKSKIKIDNELIKEFHKIIMRDLIDNNGNFKKLENMIIGANFEPTKPYLVPTELKNTMENLYYRLDNAKNDDDKLSAIIESHIKFEKIHPFNDGNGRTGRLLMIYSCLEQSLIPIIIPKEQKERYIAYLRNNDIENFVKFAKEIQEQEYLRYLKFSNISIRKRR</sequence>
<dbReference type="InterPro" id="IPR040198">
    <property type="entry name" value="Fido_containing"/>
</dbReference>
<reference evidence="4" key="1">
    <citation type="submission" date="2018-08" db="EMBL/GenBank/DDBJ databases">
        <authorList>
            <consortium name="PulseNet: The National Subtyping Network for Foodborne Disease Surveillance"/>
            <person name="Tarr C.L."/>
            <person name="Trees E."/>
            <person name="Katz L.S."/>
            <person name="Carleton-Romer H.A."/>
            <person name="Stroika S."/>
            <person name="Kucerova Z."/>
            <person name="Roache K.F."/>
            <person name="Sabol A.L."/>
            <person name="Besser J."/>
            <person name="Gerner-Smidt P."/>
        </authorList>
    </citation>
    <scope>NUCLEOTIDE SEQUENCE</scope>
    <source>
        <strain evidence="4">PNUSAC005770</strain>
    </source>
</reference>
<dbReference type="Gene3D" id="1.10.3290.10">
    <property type="entry name" value="Fido-like domain"/>
    <property type="match status" value="1"/>
</dbReference>
<organism evidence="4">
    <name type="scientific">Campylobacter upsaliensis</name>
    <dbReference type="NCBI Taxonomy" id="28080"/>
    <lineage>
        <taxon>Bacteria</taxon>
        <taxon>Pseudomonadati</taxon>
        <taxon>Campylobacterota</taxon>
        <taxon>Epsilonproteobacteria</taxon>
        <taxon>Campylobacterales</taxon>
        <taxon>Campylobacteraceae</taxon>
        <taxon>Campylobacter</taxon>
    </lineage>
</organism>
<protein>
    <submittedName>
        <fullName evidence="4">Fic family protein</fullName>
    </submittedName>
</protein>
<dbReference type="PROSITE" id="PS51459">
    <property type="entry name" value="FIDO"/>
    <property type="match status" value="1"/>
</dbReference>
<dbReference type="Pfam" id="PF02661">
    <property type="entry name" value="Fic"/>
    <property type="match status" value="1"/>
</dbReference>
<dbReference type="InterPro" id="IPR036597">
    <property type="entry name" value="Fido-like_dom_sf"/>
</dbReference>
<evidence type="ECO:0000256" key="1">
    <source>
        <dbReference type="PIRSR" id="PIRSR640198-1"/>
    </source>
</evidence>
<dbReference type="GO" id="GO:0005524">
    <property type="term" value="F:ATP binding"/>
    <property type="evidence" value="ECO:0007669"/>
    <property type="project" value="UniProtKB-KW"/>
</dbReference>
<keyword evidence="2" id="KW-0547">Nucleotide-binding</keyword>
<dbReference type="InterPro" id="IPR003812">
    <property type="entry name" value="Fido"/>
</dbReference>
<evidence type="ECO:0000313" key="4">
    <source>
        <dbReference type="EMBL" id="EAL8903802.1"/>
    </source>
</evidence>
<name>A0A5L4L2W6_CAMUP</name>
<evidence type="ECO:0000256" key="3">
    <source>
        <dbReference type="PIRSR" id="PIRSR640198-3"/>
    </source>
</evidence>
<proteinExistence type="predicted"/>
<evidence type="ECO:0000256" key="2">
    <source>
        <dbReference type="PIRSR" id="PIRSR640198-2"/>
    </source>
</evidence>
<feature type="site" description="Important for autoinhibition of adenylyltransferase activity" evidence="3">
    <location>
        <position position="26"/>
    </location>
</feature>
<accession>A0A5L4L2W6</accession>
<dbReference type="EMBL" id="AACSBQ010000020">
    <property type="protein sequence ID" value="EAL8903802.1"/>
    <property type="molecule type" value="Genomic_DNA"/>
</dbReference>
<dbReference type="SUPFAM" id="SSF140931">
    <property type="entry name" value="Fic-like"/>
    <property type="match status" value="1"/>
</dbReference>
<comment type="caution">
    <text evidence="4">The sequence shown here is derived from an EMBL/GenBank/DDBJ whole genome shotgun (WGS) entry which is preliminary data.</text>
</comment>
<dbReference type="RefSeq" id="WP_004278151.1">
    <property type="nucleotide sequence ID" value="NZ_CABKPM010000002.1"/>
</dbReference>
<gene>
    <name evidence="4" type="ORF">D0B03_05695</name>
</gene>
<feature type="active site" evidence="1">
    <location>
        <position position="158"/>
    </location>
</feature>
<dbReference type="PANTHER" id="PTHR13504:SF38">
    <property type="entry name" value="FIDO DOMAIN-CONTAINING PROTEIN"/>
    <property type="match status" value="1"/>
</dbReference>